<dbReference type="AlphaFoldDB" id="C5P8X7"/>
<dbReference type="Pfam" id="PF15924">
    <property type="entry name" value="ALG11_N"/>
    <property type="match status" value="1"/>
</dbReference>
<dbReference type="SUPFAM" id="SSF53756">
    <property type="entry name" value="UDP-Glycosyltransferase/glycogen phosphorylase"/>
    <property type="match status" value="1"/>
</dbReference>
<evidence type="ECO:0000256" key="3">
    <source>
        <dbReference type="ARBA" id="ARBA00009481"/>
    </source>
</evidence>
<keyword evidence="6 14" id="KW-0328">Glycosyltransferase</keyword>
<organism evidence="18 19">
    <name type="scientific">Coccidioides posadasii (strain C735)</name>
    <name type="common">Valley fever fungus</name>
    <dbReference type="NCBI Taxonomy" id="222929"/>
    <lineage>
        <taxon>Eukaryota</taxon>
        <taxon>Fungi</taxon>
        <taxon>Dikarya</taxon>
        <taxon>Ascomycota</taxon>
        <taxon>Pezizomycotina</taxon>
        <taxon>Eurotiomycetes</taxon>
        <taxon>Eurotiomycetidae</taxon>
        <taxon>Onygenales</taxon>
        <taxon>Onygenaceae</taxon>
        <taxon>Coccidioides</taxon>
    </lineage>
</organism>
<gene>
    <name evidence="18" type="ORF">CPC735_003580</name>
</gene>
<dbReference type="FunFam" id="3.40.50.2000:FF:000168">
    <property type="entry name" value="Alpha-1,2-mannosyltransferase (Alg11), putative"/>
    <property type="match status" value="1"/>
</dbReference>
<dbReference type="VEuPathDB" id="FungiDB:CPC735_003580"/>
<feature type="domain" description="ALG11 mannosyltransferase N-terminal" evidence="17">
    <location>
        <begin position="102"/>
        <end position="308"/>
    </location>
</feature>
<comment type="subcellular location">
    <subcellularLocation>
        <location evidence="1">Endoplasmic reticulum membrane</location>
        <topology evidence="1">Single-pass membrane protein</topology>
    </subcellularLocation>
</comment>
<evidence type="ECO:0000256" key="11">
    <source>
        <dbReference type="ARBA" id="ARBA00023136"/>
    </source>
</evidence>
<dbReference type="PANTHER" id="PTHR45919:SF1">
    <property type="entry name" value="GDP-MAN:MAN(3)GLCNAC(2)-PP-DOL ALPHA-1,2-MANNOSYLTRANSFERASE"/>
    <property type="match status" value="1"/>
</dbReference>
<evidence type="ECO:0000256" key="10">
    <source>
        <dbReference type="ARBA" id="ARBA00022989"/>
    </source>
</evidence>
<comment type="catalytic activity">
    <reaction evidence="12 14">
        <text>an alpha-D-Man-(1-&gt;3)-[alpha-D-Man-(1-&gt;6)]-beta-D-Man-(1-&gt;4)-beta-D-GlcNAc-(1-&gt;4)-alpha-D-GlcNAc-diphospho-di-trans,poly-cis-dolichol + 2 GDP-alpha-D-mannose = an alpha-D-Man-(1-&gt;2)-alpha-D-Man-(1-&gt;2)-alpha-D-Man-(1-&gt;3)-[alpha-D-Man-(1-&gt;6)]-beta-D-Man-(1-&gt;4)-beta-D-GlcNAc-(1-&gt;4)-alpha-D-GlcNAc-diphospho-di-trans,poly-cis-dolichol + 2 GDP + 2 H(+)</text>
        <dbReference type="Rhea" id="RHEA:29523"/>
        <dbReference type="Rhea" id="RHEA-COMP:19515"/>
        <dbReference type="Rhea" id="RHEA-COMP:19516"/>
        <dbReference type="ChEBI" id="CHEBI:15378"/>
        <dbReference type="ChEBI" id="CHEBI:57527"/>
        <dbReference type="ChEBI" id="CHEBI:58189"/>
        <dbReference type="ChEBI" id="CHEBI:132511"/>
        <dbReference type="ChEBI" id="CHEBI:132515"/>
        <dbReference type="EC" id="2.4.1.131"/>
    </reaction>
    <physiologicalReaction direction="left-to-right" evidence="12 14">
        <dbReference type="Rhea" id="RHEA:29524"/>
    </physiologicalReaction>
</comment>
<evidence type="ECO:0000313" key="18">
    <source>
        <dbReference type="EMBL" id="EER26189.1"/>
    </source>
</evidence>
<dbReference type="GO" id="GO:0004377">
    <property type="term" value="F:GDP-Man:Man(3)GlcNAc(2)-PP-Dol alpha-1,2-mannosyltransferase activity"/>
    <property type="evidence" value="ECO:0007669"/>
    <property type="project" value="UniProtKB-UniRule"/>
</dbReference>
<keyword evidence="7 14" id="KW-0808">Transferase</keyword>
<protein>
    <recommendedName>
        <fullName evidence="5 14">GDP-Man:Man(3)GlcNAc(2)-PP-Dol alpha-1,2-mannosyltransferase</fullName>
        <ecNumber evidence="4 14">2.4.1.131</ecNumber>
    </recommendedName>
</protein>
<evidence type="ECO:0000259" key="17">
    <source>
        <dbReference type="Pfam" id="PF15924"/>
    </source>
</evidence>
<evidence type="ECO:0000256" key="5">
    <source>
        <dbReference type="ARBA" id="ARBA00022018"/>
    </source>
</evidence>
<evidence type="ECO:0000259" key="16">
    <source>
        <dbReference type="Pfam" id="PF00534"/>
    </source>
</evidence>
<sequence length="564" mass="63475">MLAFISSSIATLVSLLALAVIFPTVAGYPIRLVLRGLGCRIKKRTEAKRKLIRARVRVEEEDYQSQRNRQSKAEDEDWEKVESYGSQTATDGKVKDSAWDGVVGFFHPFCNAGGGGERVLWVAVRATQKRWPKAICIIYTGDQDVDKATMLKNIERRFNIQLHPPTVVFCYLSNRKYVLSNTYPHFTLLGQSLGSLVLAYDAFTNLVPDIFVDTMGYAFALALSHFLFPSVPTGAYVHYPTISTDMLESLDDKTGQRGLNAGAGTGWKGMVKRKYWHAFAKLYGWVGGTIDVVMCNSSWTSGHIKALWLPSRKNRKQYQEPTVIFPPVAVSDLEGIKIDLASERESREPSILYIAQFRPEKNHALILRSYARFLKQLRIKHSHSDTSTDLPSPCISKPEPKLILIGSVRQSSPDETHIYNLRLLAHELKIRDNTTFICDATWPTVLEHLRHASIGTNAMWNEHFGIGVVEYQAAGLISVVHDSGGPKMDIVVDLEEGATGFRATTEVEYAAAFEAALALPDEEKITMRMRARKSAQRFTEEEFEKKWLGDMEKLVDLRVQRAGR</sequence>
<evidence type="ECO:0000256" key="9">
    <source>
        <dbReference type="ARBA" id="ARBA00022824"/>
    </source>
</evidence>
<feature type="domain" description="Glycosyl transferase family 1" evidence="16">
    <location>
        <begin position="344"/>
        <end position="529"/>
    </location>
</feature>
<dbReference type="InterPro" id="IPR001296">
    <property type="entry name" value="Glyco_trans_1"/>
</dbReference>
<dbReference type="GO" id="GO:0005789">
    <property type="term" value="C:endoplasmic reticulum membrane"/>
    <property type="evidence" value="ECO:0007669"/>
    <property type="project" value="UniProtKB-SubCell"/>
</dbReference>
<evidence type="ECO:0000256" key="15">
    <source>
        <dbReference type="SAM" id="MobiDB-lite"/>
    </source>
</evidence>
<evidence type="ECO:0000256" key="12">
    <source>
        <dbReference type="ARBA" id="ARBA00045065"/>
    </source>
</evidence>
<evidence type="ECO:0000256" key="14">
    <source>
        <dbReference type="RuleBase" id="RU367051"/>
    </source>
</evidence>
<keyword evidence="11" id="KW-0472">Membrane</keyword>
<dbReference type="OrthoDB" id="2276068at2759"/>
<comment type="function">
    <text evidence="13 14">GDP-Man:Man(3)GlcNAc(2)-PP-Dol alpha-1,2-mannosyltransferase that operates in the biosynthetic pathway of dolichol-linked oligosaccharides, the glycan precursors employed in protein asparagine (N)-glycosylation. The assembly of dolichol-linked oligosaccharides begins on the cytosolic side of the endoplasmic reticulum membrane and finishes in its lumen. The sequential addition of sugars to dolichol pyrophosphate produces dolichol-linked oligosaccharides containing fourteen sugars, including two GlcNAcs, nine mannoses and three glucoses. Once assembled, the oligosaccharide is transferred from the lipid to nascent proteins by oligosaccharyltransferases. Catalyzes, on the cytoplasmic face of the endoplasmic reticulum, the addition of the fourth and fifth mannose residues to the dolichol-linked oligosaccharide chain, to produce Man(5)GlcNAc(2)-PP-dolichol core oligosaccharide.</text>
</comment>
<keyword evidence="10" id="KW-1133">Transmembrane helix</keyword>
<comment type="caution">
    <text evidence="18">The sequence shown here is derived from an EMBL/GenBank/DDBJ whole genome shotgun (WGS) entry which is preliminary data.</text>
</comment>
<dbReference type="GO" id="GO:0006487">
    <property type="term" value="P:protein N-linked glycosylation"/>
    <property type="evidence" value="ECO:0007669"/>
    <property type="project" value="TreeGrafter"/>
</dbReference>
<evidence type="ECO:0000256" key="1">
    <source>
        <dbReference type="ARBA" id="ARBA00004389"/>
    </source>
</evidence>
<dbReference type="UniPathway" id="UPA00378"/>
<dbReference type="Pfam" id="PF00534">
    <property type="entry name" value="Glycos_transf_1"/>
    <property type="match status" value="1"/>
</dbReference>
<evidence type="ECO:0000313" key="19">
    <source>
        <dbReference type="Proteomes" id="UP000009084"/>
    </source>
</evidence>
<feature type="region of interest" description="Disordered" evidence="15">
    <location>
        <begin position="63"/>
        <end position="84"/>
    </location>
</feature>
<name>C5P8X7_COCP7</name>
<reference evidence="18 19" key="1">
    <citation type="journal article" date="2009" name="Genome Res.">
        <title>Comparative genomic analyses of the human fungal pathogens Coccidioides and their relatives.</title>
        <authorList>
            <person name="Sharpton T.J."/>
            <person name="Stajich J.E."/>
            <person name="Rounsley S.D."/>
            <person name="Gardner M.J."/>
            <person name="Wortman J.R."/>
            <person name="Jordar V.S."/>
            <person name="Maiti R."/>
            <person name="Kodira C.D."/>
            <person name="Neafsey D.E."/>
            <person name="Zeng Q."/>
            <person name="Hung C.-Y."/>
            <person name="McMahan C."/>
            <person name="Muszewska A."/>
            <person name="Grynberg M."/>
            <person name="Mandel M.A."/>
            <person name="Kellner E.M."/>
            <person name="Barker B.M."/>
            <person name="Galgiani J.N."/>
            <person name="Orbach M.J."/>
            <person name="Kirkland T.N."/>
            <person name="Cole G.T."/>
            <person name="Henn M.R."/>
            <person name="Birren B.W."/>
            <person name="Taylor J.W."/>
        </authorList>
    </citation>
    <scope>NUCLEOTIDE SEQUENCE [LARGE SCALE GENOMIC DNA]</scope>
    <source>
        <strain evidence="19">C735</strain>
    </source>
</reference>
<evidence type="ECO:0000256" key="4">
    <source>
        <dbReference type="ARBA" id="ARBA00012645"/>
    </source>
</evidence>
<dbReference type="Gene3D" id="3.40.50.2000">
    <property type="entry name" value="Glycogen Phosphorylase B"/>
    <property type="match status" value="1"/>
</dbReference>
<dbReference type="EC" id="2.4.1.131" evidence="4 14"/>
<evidence type="ECO:0000256" key="6">
    <source>
        <dbReference type="ARBA" id="ARBA00022676"/>
    </source>
</evidence>
<evidence type="ECO:0000256" key="8">
    <source>
        <dbReference type="ARBA" id="ARBA00022692"/>
    </source>
</evidence>
<dbReference type="HOGENOM" id="CLU_017896_1_1_1"/>
<evidence type="ECO:0000256" key="13">
    <source>
        <dbReference type="ARBA" id="ARBA00056799"/>
    </source>
</evidence>
<dbReference type="InterPro" id="IPR031814">
    <property type="entry name" value="ALG11_N"/>
</dbReference>
<dbReference type="PANTHER" id="PTHR45919">
    <property type="entry name" value="GDP-MAN:MAN(3)GLCNAC(2)-PP-DOL ALPHA-1,2-MANNOSYLTRANSFERASE"/>
    <property type="match status" value="1"/>
</dbReference>
<keyword evidence="9 14" id="KW-0256">Endoplasmic reticulum</keyword>
<keyword evidence="8" id="KW-0812">Transmembrane</keyword>
<dbReference type="InterPro" id="IPR038013">
    <property type="entry name" value="ALG11"/>
</dbReference>
<dbReference type="EMBL" id="ACFW01000030">
    <property type="protein sequence ID" value="EER26189.1"/>
    <property type="molecule type" value="Genomic_DNA"/>
</dbReference>
<proteinExistence type="inferred from homology"/>
<evidence type="ECO:0000256" key="7">
    <source>
        <dbReference type="ARBA" id="ARBA00022679"/>
    </source>
</evidence>
<dbReference type="Proteomes" id="UP000009084">
    <property type="component" value="Unassembled WGS sequence"/>
</dbReference>
<dbReference type="CDD" id="cd03806">
    <property type="entry name" value="GT4_ALG11-like"/>
    <property type="match status" value="1"/>
</dbReference>
<accession>C5P8X7</accession>
<comment type="similarity">
    <text evidence="3 14">Belongs to the glycosyltransferase group 1 family. Glycosyltransferase 4 subfamily.</text>
</comment>
<comment type="pathway">
    <text evidence="2 14">Protein modification; protein glycosylation.</text>
</comment>
<evidence type="ECO:0000256" key="2">
    <source>
        <dbReference type="ARBA" id="ARBA00004922"/>
    </source>
</evidence>
<dbReference type="KEGG" id="cpw:9693817"/>